<evidence type="ECO:0000313" key="2">
    <source>
        <dbReference type="EMBL" id="GMS95285.1"/>
    </source>
</evidence>
<feature type="non-terminal residue" evidence="2">
    <location>
        <position position="1"/>
    </location>
</feature>
<organism evidence="2 3">
    <name type="scientific">Pristionchus entomophagus</name>
    <dbReference type="NCBI Taxonomy" id="358040"/>
    <lineage>
        <taxon>Eukaryota</taxon>
        <taxon>Metazoa</taxon>
        <taxon>Ecdysozoa</taxon>
        <taxon>Nematoda</taxon>
        <taxon>Chromadorea</taxon>
        <taxon>Rhabditida</taxon>
        <taxon>Rhabditina</taxon>
        <taxon>Diplogasteromorpha</taxon>
        <taxon>Diplogasteroidea</taxon>
        <taxon>Neodiplogasteridae</taxon>
        <taxon>Pristionchus</taxon>
    </lineage>
</organism>
<comment type="caution">
    <text evidence="2">The sequence shown here is derived from an EMBL/GenBank/DDBJ whole genome shotgun (WGS) entry which is preliminary data.</text>
</comment>
<dbReference type="EMBL" id="BTSX01000004">
    <property type="protein sequence ID" value="GMS95285.1"/>
    <property type="molecule type" value="Genomic_DNA"/>
</dbReference>
<gene>
    <name evidence="2" type="ORF">PENTCL1PPCAC_17460</name>
</gene>
<proteinExistence type="predicted"/>
<feature type="non-terminal residue" evidence="2">
    <location>
        <position position="214"/>
    </location>
</feature>
<sequence>KASGAILMLAAAASDLLSMHDHVYPRVRVREAYMKTRPPYGNIRAFINAVLRMMKSVGWSEELPRNRDSHQGDRRLQDKLNAHQVKEYMELFDPLEEESTLDWPIKEEGTSSILNSQGDNAHSTSNWNESTEGNLLDKAEEHAILMLAATVSDLLSLRENEKRKGMKGPTKEFSKKDGGIYCSEECTDRKLQSRRFIASKNGIPSIRTWSTSVD</sequence>
<evidence type="ECO:0000256" key="1">
    <source>
        <dbReference type="SAM" id="MobiDB-lite"/>
    </source>
</evidence>
<evidence type="ECO:0000313" key="3">
    <source>
        <dbReference type="Proteomes" id="UP001432027"/>
    </source>
</evidence>
<name>A0AAV5TLH1_9BILA</name>
<dbReference type="AlphaFoldDB" id="A0AAV5TLH1"/>
<protein>
    <recommendedName>
        <fullName evidence="4">Ribosomal protein</fullName>
    </recommendedName>
</protein>
<evidence type="ECO:0008006" key="4">
    <source>
        <dbReference type="Google" id="ProtNLM"/>
    </source>
</evidence>
<keyword evidence="3" id="KW-1185">Reference proteome</keyword>
<dbReference type="Proteomes" id="UP001432027">
    <property type="component" value="Unassembled WGS sequence"/>
</dbReference>
<feature type="region of interest" description="Disordered" evidence="1">
    <location>
        <begin position="110"/>
        <end position="131"/>
    </location>
</feature>
<accession>A0AAV5TLH1</accession>
<reference evidence="2" key="1">
    <citation type="submission" date="2023-10" db="EMBL/GenBank/DDBJ databases">
        <title>Genome assembly of Pristionchus species.</title>
        <authorList>
            <person name="Yoshida K."/>
            <person name="Sommer R.J."/>
        </authorList>
    </citation>
    <scope>NUCLEOTIDE SEQUENCE</scope>
    <source>
        <strain evidence="2">RS0144</strain>
    </source>
</reference>